<reference evidence="5" key="1">
    <citation type="submission" date="2019-08" db="EMBL/GenBank/DDBJ databases">
        <authorList>
            <person name="Kucharzyk K."/>
            <person name="Murdoch R.W."/>
            <person name="Higgins S."/>
            <person name="Loffler F."/>
        </authorList>
    </citation>
    <scope>NUCLEOTIDE SEQUENCE</scope>
</reference>
<dbReference type="EMBL" id="VSSQ01009146">
    <property type="protein sequence ID" value="MPM40844.1"/>
    <property type="molecule type" value="Genomic_DNA"/>
</dbReference>
<evidence type="ECO:0000256" key="1">
    <source>
        <dbReference type="ARBA" id="ARBA00022490"/>
    </source>
</evidence>
<protein>
    <submittedName>
        <fullName evidence="5">Ribosome maturation factor RimP</fullName>
    </submittedName>
</protein>
<dbReference type="InterPro" id="IPR028989">
    <property type="entry name" value="RimP_N"/>
</dbReference>
<comment type="caution">
    <text evidence="5">The sequence shown here is derived from an EMBL/GenBank/DDBJ whole genome shotgun (WGS) entry which is preliminary data.</text>
</comment>
<dbReference type="HAMAP" id="MF_01077">
    <property type="entry name" value="RimP"/>
    <property type="match status" value="1"/>
</dbReference>
<dbReference type="CDD" id="cd01734">
    <property type="entry name" value="YlxS_C"/>
    <property type="match status" value="1"/>
</dbReference>
<accession>A0A644ZTE4</accession>
<dbReference type="Gene3D" id="3.30.300.70">
    <property type="entry name" value="RimP-like superfamily, N-terminal"/>
    <property type="match status" value="1"/>
</dbReference>
<organism evidence="5">
    <name type="scientific">bioreactor metagenome</name>
    <dbReference type="NCBI Taxonomy" id="1076179"/>
    <lineage>
        <taxon>unclassified sequences</taxon>
        <taxon>metagenomes</taxon>
        <taxon>ecological metagenomes</taxon>
    </lineage>
</organism>
<dbReference type="AlphaFoldDB" id="A0A644ZTE4"/>
<evidence type="ECO:0000256" key="2">
    <source>
        <dbReference type="ARBA" id="ARBA00022517"/>
    </source>
</evidence>
<name>A0A644ZTE4_9ZZZZ</name>
<feature type="domain" description="Ribosome maturation factor RimP N-terminal" evidence="3">
    <location>
        <begin position="51"/>
        <end position="123"/>
    </location>
</feature>
<dbReference type="PANTHER" id="PTHR33867">
    <property type="entry name" value="RIBOSOME MATURATION FACTOR RIMP"/>
    <property type="match status" value="1"/>
</dbReference>
<dbReference type="Pfam" id="PF02576">
    <property type="entry name" value="RimP_N"/>
    <property type="match status" value="1"/>
</dbReference>
<dbReference type="PANTHER" id="PTHR33867:SF1">
    <property type="entry name" value="RIBOSOME MATURATION FACTOR RIMP"/>
    <property type="match status" value="1"/>
</dbReference>
<dbReference type="SUPFAM" id="SSF75420">
    <property type="entry name" value="YhbC-like, N-terminal domain"/>
    <property type="match status" value="1"/>
</dbReference>
<feature type="domain" description="Ribosome maturation factor RimP C-terminal" evidence="4">
    <location>
        <begin position="126"/>
        <end position="194"/>
    </location>
</feature>
<keyword evidence="2" id="KW-0690">Ribosome biogenesis</keyword>
<evidence type="ECO:0000259" key="4">
    <source>
        <dbReference type="Pfam" id="PF17384"/>
    </source>
</evidence>
<sequence length="197" mass="21592">MCYNVDVSVRCRDERVGCPHSFMCVMGVTMGKRGGKGQSAAAVEELVRGLAQPVIERHGAQLWAVEFATEAGERYLRILLDREDTPVDLDLCEAISRELDGILDAADPIEDSYFLEVGSAGLDRPLKRQSDFDRFAGSVVDISLYAPADIRGKKQKRFEATLVGLKDGELTLKGEDDIPFTLPLKAAASVKLAILFD</sequence>
<dbReference type="SUPFAM" id="SSF74942">
    <property type="entry name" value="YhbC-like, C-terminal domain"/>
    <property type="match status" value="1"/>
</dbReference>
<proteinExistence type="inferred from homology"/>
<dbReference type="GO" id="GO:0006412">
    <property type="term" value="P:translation"/>
    <property type="evidence" value="ECO:0007669"/>
    <property type="project" value="TreeGrafter"/>
</dbReference>
<dbReference type="Gene3D" id="2.30.30.180">
    <property type="entry name" value="Ribosome maturation factor RimP, C-terminal domain"/>
    <property type="match status" value="1"/>
</dbReference>
<dbReference type="GO" id="GO:0005829">
    <property type="term" value="C:cytosol"/>
    <property type="evidence" value="ECO:0007669"/>
    <property type="project" value="TreeGrafter"/>
</dbReference>
<evidence type="ECO:0000259" key="3">
    <source>
        <dbReference type="Pfam" id="PF02576"/>
    </source>
</evidence>
<dbReference type="Pfam" id="PF17384">
    <property type="entry name" value="DUF150_C"/>
    <property type="match status" value="1"/>
</dbReference>
<dbReference type="InterPro" id="IPR003728">
    <property type="entry name" value="Ribosome_maturation_RimP"/>
</dbReference>
<dbReference type="InterPro" id="IPR036847">
    <property type="entry name" value="RimP_C_sf"/>
</dbReference>
<dbReference type="InterPro" id="IPR028998">
    <property type="entry name" value="RimP_C"/>
</dbReference>
<dbReference type="GO" id="GO:0000028">
    <property type="term" value="P:ribosomal small subunit assembly"/>
    <property type="evidence" value="ECO:0007669"/>
    <property type="project" value="TreeGrafter"/>
</dbReference>
<dbReference type="InterPro" id="IPR035956">
    <property type="entry name" value="RimP_N_sf"/>
</dbReference>
<gene>
    <name evidence="5" type="primary">rimP_23</name>
    <name evidence="5" type="ORF">SDC9_87492</name>
</gene>
<evidence type="ECO:0000313" key="5">
    <source>
        <dbReference type="EMBL" id="MPM40844.1"/>
    </source>
</evidence>
<keyword evidence="1" id="KW-0963">Cytoplasm</keyword>